<dbReference type="AlphaFoldDB" id="A0AAN9KXZ2"/>
<dbReference type="EMBL" id="JAYMYQ010000006">
    <property type="protein sequence ID" value="KAK7325106.1"/>
    <property type="molecule type" value="Genomic_DNA"/>
</dbReference>
<comment type="subcellular location">
    <subcellularLocation>
        <location evidence="2">Cytoplasm</location>
    </subcellularLocation>
    <subcellularLocation>
        <location evidence="1">Nucleus</location>
    </subcellularLocation>
</comment>
<keyword evidence="4" id="KW-0539">Nucleus</keyword>
<dbReference type="GO" id="GO:0005737">
    <property type="term" value="C:cytoplasm"/>
    <property type="evidence" value="ECO:0007669"/>
    <property type="project" value="UniProtKB-SubCell"/>
</dbReference>
<name>A0AAN9KXZ2_CANGL</name>
<proteinExistence type="predicted"/>
<reference evidence="5 6" key="1">
    <citation type="submission" date="2024-01" db="EMBL/GenBank/DDBJ databases">
        <title>The genomes of 5 underutilized Papilionoideae crops provide insights into root nodulation and disease resistanc.</title>
        <authorList>
            <person name="Jiang F."/>
        </authorList>
    </citation>
    <scope>NUCLEOTIDE SEQUENCE [LARGE SCALE GENOMIC DNA]</scope>
    <source>
        <strain evidence="5">LVBAO_FW01</strain>
        <tissue evidence="5">Leaves</tissue>
    </source>
</reference>
<sequence length="520" mass="59404">MNCLNYGLNLLFHPGILIGRFDFTTIEGRKGMGMLTISKKGKITVSLKKHINLNDFYKSDQLVDVTTEESTNLKRRKMGNLKLQTTFSFQYLVSENSGSKEEVEYLFSKQNPAVLFQKPELMFSPKSSAELDVAATKLQKVYKSYRTRRNLADCAVVCEELWWKDSVITAFNECSISHFDSDKSETTISQQPRARMMAAKVRKGLSKDDKPQKLALRHWLEAIDPRHRYGHNLHFYYDVWFCIQSYQPFFYWLDVGEGKEIDLNVCPREQLQRQCINYLGPEEREAYEVMVEGGRLVYRQSKEHVHTTEESKWIFVLSSSRILYVGQKKKGQFQHSSFLAGGATIASGRLVAHDGVLLAIWPYSGHYRPTEKNFMEFICFLEEHNVDMTNVKKNPVDDDIPPTKPINEELIESSEGSDDSATINSYSQENMSHFGTNVEASLKENMPMSSTWSTGVGPRIVCVKGYPFEIQLQALEQLNLNHGTFTCKTPIPSPRPSIVHLSPRLVNMGLPSPRVHVSPL</sequence>
<protein>
    <submittedName>
        <fullName evidence="5">Uncharacterized protein</fullName>
    </submittedName>
</protein>
<evidence type="ECO:0000256" key="1">
    <source>
        <dbReference type="ARBA" id="ARBA00004123"/>
    </source>
</evidence>
<evidence type="ECO:0000256" key="2">
    <source>
        <dbReference type="ARBA" id="ARBA00004496"/>
    </source>
</evidence>
<dbReference type="PANTHER" id="PTHR31250:SF41">
    <property type="entry name" value="CALMODULIN-BINDING FAMILY PROTEIN"/>
    <property type="match status" value="1"/>
</dbReference>
<dbReference type="Proteomes" id="UP001367508">
    <property type="component" value="Unassembled WGS sequence"/>
</dbReference>
<gene>
    <name evidence="5" type="ORF">VNO77_29189</name>
</gene>
<evidence type="ECO:0000256" key="3">
    <source>
        <dbReference type="ARBA" id="ARBA00022490"/>
    </source>
</evidence>
<dbReference type="InterPro" id="IPR044159">
    <property type="entry name" value="IQM"/>
</dbReference>
<accession>A0AAN9KXZ2</accession>
<dbReference type="GO" id="GO:0005634">
    <property type="term" value="C:nucleus"/>
    <property type="evidence" value="ECO:0007669"/>
    <property type="project" value="UniProtKB-SubCell"/>
</dbReference>
<evidence type="ECO:0000256" key="4">
    <source>
        <dbReference type="ARBA" id="ARBA00023242"/>
    </source>
</evidence>
<comment type="caution">
    <text evidence="5">The sequence shown here is derived from an EMBL/GenBank/DDBJ whole genome shotgun (WGS) entry which is preliminary data.</text>
</comment>
<dbReference type="PANTHER" id="PTHR31250">
    <property type="entry name" value="IQ DOMAIN-CONTAINING PROTEIN IQM3"/>
    <property type="match status" value="1"/>
</dbReference>
<evidence type="ECO:0000313" key="5">
    <source>
        <dbReference type="EMBL" id="KAK7325106.1"/>
    </source>
</evidence>
<keyword evidence="3" id="KW-0963">Cytoplasm</keyword>
<evidence type="ECO:0000313" key="6">
    <source>
        <dbReference type="Proteomes" id="UP001367508"/>
    </source>
</evidence>
<keyword evidence="6" id="KW-1185">Reference proteome</keyword>
<organism evidence="5 6">
    <name type="scientific">Canavalia gladiata</name>
    <name type="common">Sword bean</name>
    <name type="synonym">Dolichos gladiatus</name>
    <dbReference type="NCBI Taxonomy" id="3824"/>
    <lineage>
        <taxon>Eukaryota</taxon>
        <taxon>Viridiplantae</taxon>
        <taxon>Streptophyta</taxon>
        <taxon>Embryophyta</taxon>
        <taxon>Tracheophyta</taxon>
        <taxon>Spermatophyta</taxon>
        <taxon>Magnoliopsida</taxon>
        <taxon>eudicotyledons</taxon>
        <taxon>Gunneridae</taxon>
        <taxon>Pentapetalae</taxon>
        <taxon>rosids</taxon>
        <taxon>fabids</taxon>
        <taxon>Fabales</taxon>
        <taxon>Fabaceae</taxon>
        <taxon>Papilionoideae</taxon>
        <taxon>50 kb inversion clade</taxon>
        <taxon>NPAAA clade</taxon>
        <taxon>indigoferoid/millettioid clade</taxon>
        <taxon>Phaseoleae</taxon>
        <taxon>Canavalia</taxon>
    </lineage>
</organism>